<evidence type="ECO:0000259" key="3">
    <source>
        <dbReference type="SMART" id="SM00822"/>
    </source>
</evidence>
<dbReference type="Gene3D" id="3.40.50.720">
    <property type="entry name" value="NAD(P)-binding Rossmann-like Domain"/>
    <property type="match status" value="1"/>
</dbReference>
<name>A0A964E1T0_9PROT</name>
<dbReference type="GO" id="GO:0016616">
    <property type="term" value="F:oxidoreductase activity, acting on the CH-OH group of donors, NAD or NADP as acceptor"/>
    <property type="evidence" value="ECO:0007669"/>
    <property type="project" value="TreeGrafter"/>
</dbReference>
<dbReference type="InterPro" id="IPR002347">
    <property type="entry name" value="SDR_fam"/>
</dbReference>
<keyword evidence="2" id="KW-0560">Oxidoreductase</keyword>
<evidence type="ECO:0000313" key="5">
    <source>
        <dbReference type="Proteomes" id="UP000721844"/>
    </source>
</evidence>
<dbReference type="EMBL" id="JAESVA010000001">
    <property type="protein sequence ID" value="MCB8878850.1"/>
    <property type="molecule type" value="Genomic_DNA"/>
</dbReference>
<dbReference type="InterPro" id="IPR036291">
    <property type="entry name" value="NAD(P)-bd_dom_sf"/>
</dbReference>
<evidence type="ECO:0000256" key="2">
    <source>
        <dbReference type="ARBA" id="ARBA00023002"/>
    </source>
</evidence>
<feature type="domain" description="Ketoreductase" evidence="3">
    <location>
        <begin position="7"/>
        <end position="190"/>
    </location>
</feature>
<dbReference type="SMART" id="SM00822">
    <property type="entry name" value="PKS_KR"/>
    <property type="match status" value="1"/>
</dbReference>
<reference evidence="4 5" key="1">
    <citation type="journal article" date="2021" name="Microorganisms">
        <title>Acidisoma silvae sp. nov. and Acidisomacellulosilytica sp. nov., Two Acidophilic Bacteria Isolated from Decaying Wood, Hydrolyzing Cellulose and Producing Poly-3-hydroxybutyrate.</title>
        <authorList>
            <person name="Mieszkin S."/>
            <person name="Pouder E."/>
            <person name="Uroz S."/>
            <person name="Simon-Colin C."/>
            <person name="Alain K."/>
        </authorList>
    </citation>
    <scope>NUCLEOTIDE SEQUENCE [LARGE SCALE GENOMIC DNA]</scope>
    <source>
        <strain evidence="4 5">HW T5.17</strain>
    </source>
</reference>
<dbReference type="PRINTS" id="PR00080">
    <property type="entry name" value="SDRFAMILY"/>
</dbReference>
<dbReference type="PANTHER" id="PTHR42760">
    <property type="entry name" value="SHORT-CHAIN DEHYDROGENASES/REDUCTASES FAMILY MEMBER"/>
    <property type="match status" value="1"/>
</dbReference>
<proteinExistence type="inferred from homology"/>
<dbReference type="PROSITE" id="PS00061">
    <property type="entry name" value="ADH_SHORT"/>
    <property type="match status" value="1"/>
</dbReference>
<evidence type="ECO:0000256" key="1">
    <source>
        <dbReference type="ARBA" id="ARBA00006484"/>
    </source>
</evidence>
<dbReference type="Pfam" id="PF13561">
    <property type="entry name" value="adh_short_C2"/>
    <property type="match status" value="1"/>
</dbReference>
<dbReference type="InterPro" id="IPR057326">
    <property type="entry name" value="KR_dom"/>
</dbReference>
<comment type="caution">
    <text evidence="4">The sequence shown here is derived from an EMBL/GenBank/DDBJ whole genome shotgun (WGS) entry which is preliminary data.</text>
</comment>
<sequence>MSRLEGKTAVITGGNSGIGLATAKTFLNEGATRIYLTGRRKAELDEAVASLGPRAVAVPGDVTNPVDLDRLYDLVKTEVGQVNVVFANAGFATLAPLGSLTEDHVDALLNTNIKGVIWTVQKALPLMRPGGSIILSASIVASKGFGNWSIYSATKAAVRSFARTWASDLKGQNIRVNAVSPGVIETPGHDKSGATKDEVGSFFDYAAKITPLSRTGRDDEVAKVVAFLASDESSFVNGSEIFVDGGIAQI</sequence>
<dbReference type="FunFam" id="3.40.50.720:FF:000084">
    <property type="entry name" value="Short-chain dehydrogenase reductase"/>
    <property type="match status" value="1"/>
</dbReference>
<dbReference type="CDD" id="cd05233">
    <property type="entry name" value="SDR_c"/>
    <property type="match status" value="1"/>
</dbReference>
<dbReference type="RefSeq" id="WP_227305018.1">
    <property type="nucleotide sequence ID" value="NZ_JAESVA010000001.1"/>
</dbReference>
<dbReference type="SUPFAM" id="SSF51735">
    <property type="entry name" value="NAD(P)-binding Rossmann-fold domains"/>
    <property type="match status" value="1"/>
</dbReference>
<comment type="similarity">
    <text evidence="1">Belongs to the short-chain dehydrogenases/reductases (SDR) family.</text>
</comment>
<keyword evidence="5" id="KW-1185">Reference proteome</keyword>
<dbReference type="InterPro" id="IPR020904">
    <property type="entry name" value="Sc_DH/Rdtase_CS"/>
</dbReference>
<dbReference type="AlphaFoldDB" id="A0A964E1T0"/>
<dbReference type="PANTHER" id="PTHR42760:SF115">
    <property type="entry name" value="3-OXOACYL-[ACYL-CARRIER-PROTEIN] REDUCTASE FABG"/>
    <property type="match status" value="1"/>
</dbReference>
<evidence type="ECO:0000313" key="4">
    <source>
        <dbReference type="EMBL" id="MCB8878850.1"/>
    </source>
</evidence>
<accession>A0A964E1T0</accession>
<protein>
    <submittedName>
        <fullName evidence="4">SDR family oxidoreductase</fullName>
    </submittedName>
</protein>
<dbReference type="PRINTS" id="PR00081">
    <property type="entry name" value="GDHRDH"/>
</dbReference>
<gene>
    <name evidence="4" type="ORF">ACELLULO517_01290</name>
</gene>
<organism evidence="4 5">
    <name type="scientific">Acidisoma cellulosilyticum</name>
    <dbReference type="NCBI Taxonomy" id="2802395"/>
    <lineage>
        <taxon>Bacteria</taxon>
        <taxon>Pseudomonadati</taxon>
        <taxon>Pseudomonadota</taxon>
        <taxon>Alphaproteobacteria</taxon>
        <taxon>Acetobacterales</taxon>
        <taxon>Acidocellaceae</taxon>
        <taxon>Acidisoma</taxon>
    </lineage>
</organism>
<dbReference type="Proteomes" id="UP000721844">
    <property type="component" value="Unassembled WGS sequence"/>
</dbReference>